<dbReference type="Proteomes" id="UP000814176">
    <property type="component" value="Unassembled WGS sequence"/>
</dbReference>
<sequence length="50" mass="5510">MGRLLVISVNTSEEIVWYVDPETVTEAIRGLGAKGRSDETVGQPDFRAVF</sequence>
<evidence type="ECO:0000313" key="4">
    <source>
        <dbReference type="Proteomes" id="UP000814176"/>
    </source>
</evidence>
<reference evidence="1 4" key="2">
    <citation type="journal article" date="2021" name="Environ. Microbiol.">
        <title>Gene family expansions and transcriptome signatures uncover fungal adaptations to wood decay.</title>
        <authorList>
            <person name="Hage H."/>
            <person name="Miyauchi S."/>
            <person name="Viragh M."/>
            <person name="Drula E."/>
            <person name="Min B."/>
            <person name="Chaduli D."/>
            <person name="Navarro D."/>
            <person name="Favel A."/>
            <person name="Norest M."/>
            <person name="Lesage-Meessen L."/>
            <person name="Balint B."/>
            <person name="Merenyi Z."/>
            <person name="de Eugenio L."/>
            <person name="Morin E."/>
            <person name="Martinez A.T."/>
            <person name="Baldrian P."/>
            <person name="Stursova M."/>
            <person name="Martinez M.J."/>
            <person name="Novotny C."/>
            <person name="Magnuson J.K."/>
            <person name="Spatafora J.W."/>
            <person name="Maurice S."/>
            <person name="Pangilinan J."/>
            <person name="Andreopoulos W."/>
            <person name="LaButti K."/>
            <person name="Hundley H."/>
            <person name="Na H."/>
            <person name="Kuo A."/>
            <person name="Barry K."/>
            <person name="Lipzen A."/>
            <person name="Henrissat B."/>
            <person name="Riley R."/>
            <person name="Ahrendt S."/>
            <person name="Nagy L.G."/>
            <person name="Grigoriev I.V."/>
            <person name="Martin F."/>
            <person name="Rosso M.N."/>
        </authorList>
    </citation>
    <scope>NUCLEOTIDE SEQUENCE [LARGE SCALE GENOMIC DNA]</scope>
    <source>
        <strain evidence="1 4">CIRM-BRFM 1785</strain>
    </source>
</reference>
<dbReference type="RefSeq" id="XP_047779889.1">
    <property type="nucleotide sequence ID" value="XM_047928777.1"/>
</dbReference>
<evidence type="ECO:0000313" key="2">
    <source>
        <dbReference type="EMBL" id="TFY59631.1"/>
    </source>
</evidence>
<dbReference type="EMBL" id="SEKV01000295">
    <property type="protein sequence ID" value="TFY59631.1"/>
    <property type="molecule type" value="Genomic_DNA"/>
</dbReference>
<name>A0A4Y9YDV8_9APHY</name>
<accession>A0A4Y9YDV8</accession>
<reference evidence="2 3" key="1">
    <citation type="submission" date="2019-01" db="EMBL/GenBank/DDBJ databases">
        <title>Genome sequencing of the rare red list fungi Fomitopsis rosea.</title>
        <authorList>
            <person name="Buettner E."/>
            <person name="Kellner H."/>
        </authorList>
    </citation>
    <scope>NUCLEOTIDE SEQUENCE [LARGE SCALE GENOMIC DNA]</scope>
    <source>
        <strain evidence="2 3">DSM 105464</strain>
    </source>
</reference>
<evidence type="ECO:0000313" key="1">
    <source>
        <dbReference type="EMBL" id="KAH9837851.1"/>
    </source>
</evidence>
<keyword evidence="4" id="KW-1185">Reference proteome</keyword>
<comment type="caution">
    <text evidence="2">The sequence shown here is derived from an EMBL/GenBank/DDBJ whole genome shotgun (WGS) entry which is preliminary data.</text>
</comment>
<evidence type="ECO:0000313" key="3">
    <source>
        <dbReference type="Proteomes" id="UP000298390"/>
    </source>
</evidence>
<dbReference type="OrthoDB" id="2788868at2759"/>
<gene>
    <name evidence="1" type="ORF">C8Q71DRAFT_898571</name>
    <name evidence="2" type="ORF">EVJ58_g5658</name>
</gene>
<proteinExistence type="predicted"/>
<dbReference type="Proteomes" id="UP000298390">
    <property type="component" value="Unassembled WGS sequence"/>
</dbReference>
<organism evidence="2 3">
    <name type="scientific">Rhodofomes roseus</name>
    <dbReference type="NCBI Taxonomy" id="34475"/>
    <lineage>
        <taxon>Eukaryota</taxon>
        <taxon>Fungi</taxon>
        <taxon>Dikarya</taxon>
        <taxon>Basidiomycota</taxon>
        <taxon>Agaricomycotina</taxon>
        <taxon>Agaricomycetes</taxon>
        <taxon>Polyporales</taxon>
        <taxon>Rhodofomes</taxon>
    </lineage>
</organism>
<protein>
    <submittedName>
        <fullName evidence="2">Uncharacterized protein</fullName>
    </submittedName>
</protein>
<dbReference type="GeneID" id="72009509"/>
<dbReference type="AlphaFoldDB" id="A0A4Y9YDV8"/>
<dbReference type="EMBL" id="JADCUA010000008">
    <property type="protein sequence ID" value="KAH9837851.1"/>
    <property type="molecule type" value="Genomic_DNA"/>
</dbReference>